<evidence type="ECO:0000313" key="10">
    <source>
        <dbReference type="Proteomes" id="UP001597216"/>
    </source>
</evidence>
<gene>
    <name evidence="9" type="ORF">ACFQ27_13900</name>
</gene>
<keyword evidence="4 9" id="KW-0560">Oxidoreductase</keyword>
<sequence>MQLPPGLAAYVHQAVEMSLLAVGFFLLALLVKGARAVADGRAAAAETKRNLVLYVMDSLTVGPALAMASSAVYTIMHAPGAVYAGAVVWDKIGPVGTLFAAVFVCDFLGYWNHRLFHTSVLWPSHAIHHSDTRMTWFTLVRMHPFDRLGTLIDLIGMILLGLPDWAVVTAVLVRHYWGHLIHADLPWTLGKLDWIFISPAMHRWHHAREYRGSGVNFATVFSVFDRAFGTFYAPGVCDQPTGVQEEIAPGLTGAYLHPVRTWAARLKDRAVQPAVTAP</sequence>
<dbReference type="InterPro" id="IPR006694">
    <property type="entry name" value="Fatty_acid_hydroxylase"/>
</dbReference>
<feature type="transmembrane region" description="Helical" evidence="7">
    <location>
        <begin position="51"/>
        <end position="72"/>
    </location>
</feature>
<comment type="subcellular location">
    <subcellularLocation>
        <location evidence="1">Endomembrane system</location>
        <topology evidence="1">Multi-pass membrane protein</topology>
    </subcellularLocation>
</comment>
<evidence type="ECO:0000256" key="2">
    <source>
        <dbReference type="ARBA" id="ARBA00022692"/>
    </source>
</evidence>
<dbReference type="EC" id="1.-.-.-" evidence="9"/>
<keyword evidence="2 7" id="KW-0812">Transmembrane</keyword>
<dbReference type="GO" id="GO:0016491">
    <property type="term" value="F:oxidoreductase activity"/>
    <property type="evidence" value="ECO:0007669"/>
    <property type="project" value="UniProtKB-KW"/>
</dbReference>
<dbReference type="EMBL" id="JBHTLQ010000032">
    <property type="protein sequence ID" value="MFD1191678.1"/>
    <property type="molecule type" value="Genomic_DNA"/>
</dbReference>
<protein>
    <submittedName>
        <fullName evidence="9">Sterol desaturase family protein</fullName>
        <ecNumber evidence="9">1.-.-.-</ecNumber>
    </submittedName>
</protein>
<evidence type="ECO:0000313" key="9">
    <source>
        <dbReference type="EMBL" id="MFD1191678.1"/>
    </source>
</evidence>
<organism evidence="9 10">
    <name type="scientific">Phenylobacterium conjunctum</name>
    <dbReference type="NCBI Taxonomy" id="1298959"/>
    <lineage>
        <taxon>Bacteria</taxon>
        <taxon>Pseudomonadati</taxon>
        <taxon>Pseudomonadota</taxon>
        <taxon>Alphaproteobacteria</taxon>
        <taxon>Caulobacterales</taxon>
        <taxon>Caulobacteraceae</taxon>
        <taxon>Phenylobacterium</taxon>
    </lineage>
</organism>
<keyword evidence="3 7" id="KW-1133">Transmembrane helix</keyword>
<keyword evidence="6 7" id="KW-0472">Membrane</keyword>
<evidence type="ECO:0000256" key="1">
    <source>
        <dbReference type="ARBA" id="ARBA00004127"/>
    </source>
</evidence>
<proteinExistence type="predicted"/>
<evidence type="ECO:0000256" key="4">
    <source>
        <dbReference type="ARBA" id="ARBA00023002"/>
    </source>
</evidence>
<dbReference type="Proteomes" id="UP001597216">
    <property type="component" value="Unassembled WGS sequence"/>
</dbReference>
<dbReference type="InterPro" id="IPR051689">
    <property type="entry name" value="Sterol_desaturase/TMEM195"/>
</dbReference>
<accession>A0ABW3T3X4</accession>
<feature type="domain" description="Fatty acid hydroxylase" evidence="8">
    <location>
        <begin position="99"/>
        <end position="230"/>
    </location>
</feature>
<dbReference type="PANTHER" id="PTHR21624">
    <property type="entry name" value="STEROL DESATURASE-RELATED PROTEIN"/>
    <property type="match status" value="1"/>
</dbReference>
<evidence type="ECO:0000256" key="6">
    <source>
        <dbReference type="ARBA" id="ARBA00023136"/>
    </source>
</evidence>
<feature type="transmembrane region" description="Helical" evidence="7">
    <location>
        <begin position="92"/>
        <end position="111"/>
    </location>
</feature>
<evidence type="ECO:0000256" key="3">
    <source>
        <dbReference type="ARBA" id="ARBA00022989"/>
    </source>
</evidence>
<dbReference type="PANTHER" id="PTHR21624:SF1">
    <property type="entry name" value="ALKYLGLYCEROL MONOOXYGENASE"/>
    <property type="match status" value="1"/>
</dbReference>
<evidence type="ECO:0000259" key="8">
    <source>
        <dbReference type="Pfam" id="PF04116"/>
    </source>
</evidence>
<dbReference type="Pfam" id="PF04116">
    <property type="entry name" value="FA_hydroxylase"/>
    <property type="match status" value="1"/>
</dbReference>
<feature type="transmembrane region" description="Helical" evidence="7">
    <location>
        <begin position="12"/>
        <end position="31"/>
    </location>
</feature>
<feature type="transmembrane region" description="Helical" evidence="7">
    <location>
        <begin position="151"/>
        <end position="177"/>
    </location>
</feature>
<keyword evidence="5" id="KW-0443">Lipid metabolism</keyword>
<name>A0ABW3T3X4_9CAUL</name>
<reference evidence="10" key="1">
    <citation type="journal article" date="2019" name="Int. J. Syst. Evol. Microbiol.">
        <title>The Global Catalogue of Microorganisms (GCM) 10K type strain sequencing project: providing services to taxonomists for standard genome sequencing and annotation.</title>
        <authorList>
            <consortium name="The Broad Institute Genomics Platform"/>
            <consortium name="The Broad Institute Genome Sequencing Center for Infectious Disease"/>
            <person name="Wu L."/>
            <person name="Ma J."/>
        </authorList>
    </citation>
    <scope>NUCLEOTIDE SEQUENCE [LARGE SCALE GENOMIC DNA]</scope>
    <source>
        <strain evidence="10">CCUG 55074</strain>
    </source>
</reference>
<comment type="caution">
    <text evidence="9">The sequence shown here is derived from an EMBL/GenBank/DDBJ whole genome shotgun (WGS) entry which is preliminary data.</text>
</comment>
<dbReference type="RefSeq" id="WP_377354004.1">
    <property type="nucleotide sequence ID" value="NZ_JBHTLQ010000032.1"/>
</dbReference>
<keyword evidence="10" id="KW-1185">Reference proteome</keyword>
<evidence type="ECO:0000256" key="7">
    <source>
        <dbReference type="SAM" id="Phobius"/>
    </source>
</evidence>
<evidence type="ECO:0000256" key="5">
    <source>
        <dbReference type="ARBA" id="ARBA00023098"/>
    </source>
</evidence>